<dbReference type="Pfam" id="PF04991">
    <property type="entry name" value="LicD"/>
    <property type="match status" value="1"/>
</dbReference>
<keyword evidence="1" id="KW-0472">Membrane</keyword>
<keyword evidence="1" id="KW-0812">Transmembrane</keyword>
<dbReference type="InterPro" id="IPR052942">
    <property type="entry name" value="LPS_cholinephosphotransferase"/>
</dbReference>
<evidence type="ECO:0000259" key="2">
    <source>
        <dbReference type="Pfam" id="PF04991"/>
    </source>
</evidence>
<evidence type="ECO:0000313" key="3">
    <source>
        <dbReference type="EMBL" id="OQS00135.1"/>
    </source>
</evidence>
<dbReference type="PANTHER" id="PTHR43404:SF1">
    <property type="entry name" value="MNN4P"/>
    <property type="match status" value="1"/>
</dbReference>
<evidence type="ECO:0000313" key="4">
    <source>
        <dbReference type="Proteomes" id="UP000243217"/>
    </source>
</evidence>
<keyword evidence="4" id="KW-1185">Reference proteome</keyword>
<name>A0A1V9ZQ37_9STRA</name>
<dbReference type="Proteomes" id="UP000243217">
    <property type="component" value="Unassembled WGS sequence"/>
</dbReference>
<protein>
    <recommendedName>
        <fullName evidence="2">LicD/FKTN/FKRP nucleotidyltransferase domain-containing protein</fullName>
    </recommendedName>
</protein>
<keyword evidence="1" id="KW-1133">Transmembrane helix</keyword>
<feature type="transmembrane region" description="Helical" evidence="1">
    <location>
        <begin position="21"/>
        <end position="42"/>
    </location>
</feature>
<dbReference type="EMBL" id="JNBS01001748">
    <property type="protein sequence ID" value="OQS00135.1"/>
    <property type="molecule type" value="Genomic_DNA"/>
</dbReference>
<comment type="caution">
    <text evidence="3">The sequence shown here is derived from an EMBL/GenBank/DDBJ whole genome shotgun (WGS) entry which is preliminary data.</text>
</comment>
<dbReference type="OrthoDB" id="161703at2759"/>
<dbReference type="AlphaFoldDB" id="A0A1V9ZQ37"/>
<gene>
    <name evidence="3" type="ORF">THRCLA_06197</name>
</gene>
<proteinExistence type="predicted"/>
<dbReference type="PANTHER" id="PTHR43404">
    <property type="entry name" value="LIPOPOLYSACCHARIDE CHOLINEPHOSPHOTRANSFERASE LICD"/>
    <property type="match status" value="1"/>
</dbReference>
<accession>A0A1V9ZQ37</accession>
<dbReference type="InterPro" id="IPR007074">
    <property type="entry name" value="LicD/FKTN/FKRP_NTP_transf"/>
</dbReference>
<evidence type="ECO:0000256" key="1">
    <source>
        <dbReference type="SAM" id="Phobius"/>
    </source>
</evidence>
<feature type="domain" description="LicD/FKTN/FKRP nucleotidyltransferase" evidence="2">
    <location>
        <begin position="89"/>
        <end position="183"/>
    </location>
</feature>
<dbReference type="GO" id="GO:0009100">
    <property type="term" value="P:glycoprotein metabolic process"/>
    <property type="evidence" value="ECO:0007669"/>
    <property type="project" value="UniProtKB-ARBA"/>
</dbReference>
<sequence length="268" mass="30780">MAKGKLQHSVDTGWGSMMGTLMTILSLVSLLCICIIGFVAQYKEPSMCHHLKADHVEEEYFQPDRCWSRQQIQQVLRATTKTFLQLLETNGIEYWVDSGTLLGCIRSKGLIYKDYDADIGMPSHALNKLRSKKMEIPSEYVLAVRGSKIYEEKRRDDALPARFIHIDSGLYVDVFEFLYTKNATNSTVEELPRIDIGKKVEGFLGPIKSLCWMGCYGCLESNHFFVPVDWIYPLRQCQYEDINVSCPAQPDPYLQRLYGPRYMTPVSY</sequence>
<organism evidence="3 4">
    <name type="scientific">Thraustotheca clavata</name>
    <dbReference type="NCBI Taxonomy" id="74557"/>
    <lineage>
        <taxon>Eukaryota</taxon>
        <taxon>Sar</taxon>
        <taxon>Stramenopiles</taxon>
        <taxon>Oomycota</taxon>
        <taxon>Saprolegniomycetes</taxon>
        <taxon>Saprolegniales</taxon>
        <taxon>Achlyaceae</taxon>
        <taxon>Thraustotheca</taxon>
    </lineage>
</organism>
<reference evidence="3 4" key="1">
    <citation type="journal article" date="2014" name="Genome Biol. Evol.">
        <title>The secreted proteins of Achlya hypogyna and Thraustotheca clavata identify the ancestral oomycete secretome and reveal gene acquisitions by horizontal gene transfer.</title>
        <authorList>
            <person name="Misner I."/>
            <person name="Blouin N."/>
            <person name="Leonard G."/>
            <person name="Richards T.A."/>
            <person name="Lane C.E."/>
        </authorList>
    </citation>
    <scope>NUCLEOTIDE SEQUENCE [LARGE SCALE GENOMIC DNA]</scope>
    <source>
        <strain evidence="3 4">ATCC 34112</strain>
    </source>
</reference>